<reference evidence="2 3" key="1">
    <citation type="submission" date="2020-07" db="EMBL/GenBank/DDBJ databases">
        <title>Exploring microbial biodiversity for novel pathways involved in the catabolism of aromatic compounds derived from lignin.</title>
        <authorList>
            <person name="Elkins J."/>
        </authorList>
    </citation>
    <scope>NUCLEOTIDE SEQUENCE [LARGE SCALE GENOMIC DNA]</scope>
    <source>
        <strain evidence="2 3">H2C3B</strain>
    </source>
</reference>
<dbReference type="InterPro" id="IPR012654">
    <property type="entry name" value="CHP02391"/>
</dbReference>
<accession>A0A7Y9WBZ5</accession>
<feature type="domain" description="Conserved hypothetical protein CHP02391" evidence="1">
    <location>
        <begin position="128"/>
        <end position="239"/>
    </location>
</feature>
<dbReference type="EMBL" id="JACCAU010000001">
    <property type="protein sequence ID" value="NYH17852.1"/>
    <property type="molecule type" value="Genomic_DNA"/>
</dbReference>
<dbReference type="Proteomes" id="UP000572540">
    <property type="component" value="Unassembled WGS sequence"/>
</dbReference>
<organism evidence="2 3">
    <name type="scientific">Paraburkholderia bryophila</name>
    <dbReference type="NCBI Taxonomy" id="420952"/>
    <lineage>
        <taxon>Bacteria</taxon>
        <taxon>Pseudomonadati</taxon>
        <taxon>Pseudomonadota</taxon>
        <taxon>Betaproteobacteria</taxon>
        <taxon>Burkholderiales</taxon>
        <taxon>Burkholderiaceae</taxon>
        <taxon>Paraburkholderia</taxon>
    </lineage>
</organism>
<dbReference type="Pfam" id="PF09509">
    <property type="entry name" value="Hypoth_Ymh"/>
    <property type="match status" value="1"/>
</dbReference>
<evidence type="ECO:0000313" key="2">
    <source>
        <dbReference type="EMBL" id="NYH17852.1"/>
    </source>
</evidence>
<gene>
    <name evidence="2" type="ORF">GGD41_005080</name>
</gene>
<dbReference type="AlphaFoldDB" id="A0A7Y9WBZ5"/>
<evidence type="ECO:0000259" key="1">
    <source>
        <dbReference type="Pfam" id="PF09509"/>
    </source>
</evidence>
<evidence type="ECO:0000313" key="3">
    <source>
        <dbReference type="Proteomes" id="UP000572540"/>
    </source>
</evidence>
<sequence length="253" mass="27786">MRELLTEIPDADVLLALEPEELAGKMLLLLRTRGEHQAFHVGALRTEVWDHHAALAGRPQYPQNRRQEVDLAIAEALAWLEAQALIVPAEDPNGQNGFRHLSRRARRFESEAAFIDYRTARLLPKDLLHPAIANEVWLTFMRGAYPAAVFEAMRAVEIAVRSAADYPAADHGVPMMRRAFAPNAGPLADHTKDAGEQEALAALFAGAIGSYKNPHSHRNVPIDTAREAVEMIVLASHLLGIVDARAAARRGAP</sequence>
<name>A0A7Y9WBZ5_9BURK</name>
<comment type="caution">
    <text evidence="2">The sequence shown here is derived from an EMBL/GenBank/DDBJ whole genome shotgun (WGS) entry which is preliminary data.</text>
</comment>
<dbReference type="RefSeq" id="WP_179707508.1">
    <property type="nucleotide sequence ID" value="NZ_JACCAU010000001.1"/>
</dbReference>
<proteinExistence type="predicted"/>
<dbReference type="NCBIfam" id="TIGR02391">
    <property type="entry name" value="hypoth_ymh"/>
    <property type="match status" value="1"/>
</dbReference>
<protein>
    <submittedName>
        <fullName evidence="2">Uncharacterized protein (TIGR02391 family)</fullName>
    </submittedName>
</protein>